<organism evidence="2 3">
    <name type="scientific">Tsukamurella paurometabola</name>
    <name type="common">Corynebacterium paurometabolum</name>
    <dbReference type="NCBI Taxonomy" id="2061"/>
    <lineage>
        <taxon>Bacteria</taxon>
        <taxon>Bacillati</taxon>
        <taxon>Actinomycetota</taxon>
        <taxon>Actinomycetes</taxon>
        <taxon>Mycobacteriales</taxon>
        <taxon>Tsukamurellaceae</taxon>
        <taxon>Tsukamurella</taxon>
    </lineage>
</organism>
<name>A0ABS5NGA1_TSUPA</name>
<evidence type="ECO:0000256" key="1">
    <source>
        <dbReference type="SAM" id="Phobius"/>
    </source>
</evidence>
<comment type="caution">
    <text evidence="2">The sequence shown here is derived from an EMBL/GenBank/DDBJ whole genome shotgun (WGS) entry which is preliminary data.</text>
</comment>
<reference evidence="2 3" key="1">
    <citation type="submission" date="2021-04" db="EMBL/GenBank/DDBJ databases">
        <title>Whole genome sequence analysis of a thiophenic sulfur metabolizing bacteria.</title>
        <authorList>
            <person name="Akhtar N."/>
            <person name="Akram J."/>
            <person name="Aslam A."/>
        </authorList>
    </citation>
    <scope>NUCLEOTIDE SEQUENCE [LARGE SCALE GENOMIC DNA]</scope>
    <source>
        <strain evidence="2 3">3OW</strain>
    </source>
</reference>
<dbReference type="RefSeq" id="WP_212554442.1">
    <property type="nucleotide sequence ID" value="NZ_JAGXOE010000044.1"/>
</dbReference>
<gene>
    <name evidence="2" type="ORF">KFZ73_16830</name>
</gene>
<feature type="transmembrane region" description="Helical" evidence="1">
    <location>
        <begin position="131"/>
        <end position="151"/>
    </location>
</feature>
<dbReference type="Proteomes" id="UP000676853">
    <property type="component" value="Unassembled WGS sequence"/>
</dbReference>
<proteinExistence type="predicted"/>
<keyword evidence="1" id="KW-0472">Membrane</keyword>
<evidence type="ECO:0000313" key="3">
    <source>
        <dbReference type="Proteomes" id="UP000676853"/>
    </source>
</evidence>
<protein>
    <recommendedName>
        <fullName evidence="4">PEGA domain-containing protein</fullName>
    </recommendedName>
</protein>
<keyword evidence="3" id="KW-1185">Reference proteome</keyword>
<evidence type="ECO:0000313" key="2">
    <source>
        <dbReference type="EMBL" id="MBS4102897.1"/>
    </source>
</evidence>
<accession>A0ABS5NGA1</accession>
<dbReference type="EMBL" id="JAGXOE010000044">
    <property type="protein sequence ID" value="MBS4102897.1"/>
    <property type="molecule type" value="Genomic_DNA"/>
</dbReference>
<sequence length="155" mass="16304">MSFPATTGQGWIRLICRPGDSAMPGIAYESGVDLNVSVDGLSRMSSWGESILPVTAGDHVLSVQLNGYVTQHVGPVRTIQFGAANLPIRVGSAQTVTVYYAAPNGPKTPGRFSFTPPPPPPANGYRVAQVVGWWILAAVVLITFVVIAVLAGTRS</sequence>
<evidence type="ECO:0008006" key="4">
    <source>
        <dbReference type="Google" id="ProtNLM"/>
    </source>
</evidence>
<keyword evidence="1" id="KW-1133">Transmembrane helix</keyword>
<keyword evidence="1" id="KW-0812">Transmembrane</keyword>